<feature type="coiled-coil region" evidence="1">
    <location>
        <begin position="170"/>
        <end position="204"/>
    </location>
</feature>
<evidence type="ECO:0000256" key="1">
    <source>
        <dbReference type="SAM" id="Coils"/>
    </source>
</evidence>
<evidence type="ECO:0000313" key="3">
    <source>
        <dbReference type="EMBL" id="ABK57018.1"/>
    </source>
</evidence>
<protein>
    <submittedName>
        <fullName evidence="3">Uncharacterized protein</fullName>
    </submittedName>
</protein>
<gene>
    <name evidence="3" type="ORF">GIP_L1_00320</name>
</gene>
<accession>A0JCS3</accession>
<reference evidence="3" key="1">
    <citation type="submission" date="2007-01" db="EMBL/GenBank/DDBJ databases">
        <title>Direct Submission.</title>
        <authorList>
            <person name="Desjardins C.A."/>
            <person name="Gundersen-Rindal D.E."/>
            <person name="Hostetler J.B."/>
            <person name="Tallon L.J."/>
            <person name="Utterback T.R."/>
            <person name="Fuester R.W."/>
            <person name="Schatz M.C."/>
            <person name="Pedroni M.J."/>
            <person name="Fadrosh D.W."/>
            <person name="Haas B.J."/>
            <person name="Toms B.S."/>
            <person name="Chen D."/>
            <person name="Nene V."/>
        </authorList>
    </citation>
    <scope>NUCLEOTIDE SEQUENCE</scope>
</reference>
<feature type="chain" id="PRO_5002625252" evidence="2">
    <location>
        <begin position="21"/>
        <end position="240"/>
    </location>
</feature>
<organism evidence="3">
    <name type="scientific">Glyptapanteles indiensis</name>
    <name type="common">Parasitoid wasp</name>
    <dbReference type="NCBI Taxonomy" id="92994"/>
    <lineage>
        <taxon>Eukaryota</taxon>
        <taxon>Metazoa</taxon>
        <taxon>Ecdysozoa</taxon>
        <taxon>Arthropoda</taxon>
        <taxon>Hexapoda</taxon>
        <taxon>Insecta</taxon>
        <taxon>Pterygota</taxon>
        <taxon>Neoptera</taxon>
        <taxon>Endopterygota</taxon>
        <taxon>Hymenoptera</taxon>
        <taxon>Apocrita</taxon>
        <taxon>Ichneumonoidea</taxon>
        <taxon>Braconidae</taxon>
        <taxon>Microgastrinae</taxon>
        <taxon>Glyptapanteles</taxon>
    </lineage>
</organism>
<dbReference type="EMBL" id="AC191960">
    <property type="protein sequence ID" value="ABK57018.1"/>
    <property type="molecule type" value="Genomic_DNA"/>
</dbReference>
<name>A0JCS3_GLYIN</name>
<evidence type="ECO:0000256" key="2">
    <source>
        <dbReference type="SAM" id="SignalP"/>
    </source>
</evidence>
<dbReference type="AlphaFoldDB" id="A0JCS3"/>
<keyword evidence="1" id="KW-0175">Coiled coil</keyword>
<keyword evidence="2" id="KW-0732">Signal</keyword>
<feature type="signal peptide" evidence="2">
    <location>
        <begin position="1"/>
        <end position="20"/>
    </location>
</feature>
<sequence>MFTKLLIVLFLIATISTTWAEPTTLRNLSLKRQKRDTGDQPRRVVYGINSREVKNNFGLIKSTGDGASLNSGVSIVTGSNANQTENSFSNIQYAGSVYVVLPQWYKIENYQAPDICERTKGDKISSERSQIIQRMITFLEDKITALKNQSRVLDKTHNLNTVYEAPNDRKDDLKKRLSMLIRKLDTLSSRLNYQQERLNQLNNNDSKGLEDIFDRDFGHLTLVVEITQLDLLDLATSFNN</sequence>
<proteinExistence type="predicted"/>